<dbReference type="Proteomes" id="UP000243797">
    <property type="component" value="Unassembled WGS sequence"/>
</dbReference>
<dbReference type="STRING" id="2082308.A0A2K1R101"/>
<protein>
    <recommendedName>
        <fullName evidence="3">GP-PDE domain-containing protein</fullName>
    </recommendedName>
</protein>
<sequence>MLERNRYVRIAAIAVAILTVSLYLHLLLYPAFQTQHVPRKHSRSVQPTTYSGRQPYDVRKIIDAFRQPHDDLVMLCAYRGLRWNGTAENPRDSYFRAAEAGIECIETDLQLSKDNVLLMVHDDGVGRTTDVGERDGRPAYNPFTGQGHNPRVDQSRYTGDLETLHLRDEAGRVRVETIPTLADLIQMIHDTGINIVLQLDFKDKRAVEPAYWALKNLTNAAGVPANEWCIYKLQAAWYQTAAEFEALAWVKDAFSSGVRLAYIPVYEPEDFGKWDQLAGVKSFLQTNYTISIEIERRSSSWRLQDVFDHVKEGTDPQSVVTGTGVFFPGGDFIAPISSGRTFWDTSNYSLPEDARKNNSVFVFEENSKPQLLDWLTGELSFDGHDYRQDFNWLMEQGYNWVIADNADSWSESLSKQGKRNVSWMIMDGKKAIPDGVGRGWYQRK</sequence>
<feature type="region of interest" description="Disordered" evidence="1">
    <location>
        <begin position="128"/>
        <end position="152"/>
    </location>
</feature>
<dbReference type="PANTHER" id="PTHR43805">
    <property type="entry name" value="GLYCEROPHOSPHORYL DIESTER PHOSPHODIESTERASE"/>
    <property type="match status" value="1"/>
</dbReference>
<evidence type="ECO:0000313" key="4">
    <source>
        <dbReference type="EMBL" id="PNS20956.1"/>
    </source>
</evidence>
<gene>
    <name evidence="4" type="ORF">CAC42_2887</name>
</gene>
<name>A0A2K1R101_9PEZI</name>
<keyword evidence="5" id="KW-1185">Reference proteome</keyword>
<dbReference type="Gene3D" id="3.20.20.190">
    <property type="entry name" value="Phosphatidylinositol (PI) phosphodiesterase"/>
    <property type="match status" value="1"/>
</dbReference>
<evidence type="ECO:0000256" key="2">
    <source>
        <dbReference type="SAM" id="Phobius"/>
    </source>
</evidence>
<dbReference type="InParanoid" id="A0A2K1R101"/>
<feature type="compositionally biased region" description="Basic and acidic residues" evidence="1">
    <location>
        <begin position="128"/>
        <end position="137"/>
    </location>
</feature>
<accession>A0A2K1R101</accession>
<keyword evidence="2" id="KW-0472">Membrane</keyword>
<evidence type="ECO:0000256" key="1">
    <source>
        <dbReference type="SAM" id="MobiDB-lite"/>
    </source>
</evidence>
<dbReference type="OrthoDB" id="1058301at2759"/>
<comment type="caution">
    <text evidence="4">The sequence shown here is derived from an EMBL/GenBank/DDBJ whole genome shotgun (WGS) entry which is preliminary data.</text>
</comment>
<keyword evidence="2" id="KW-0812">Transmembrane</keyword>
<dbReference type="GO" id="GO:0008081">
    <property type="term" value="F:phosphoric diester hydrolase activity"/>
    <property type="evidence" value="ECO:0007669"/>
    <property type="project" value="InterPro"/>
</dbReference>
<dbReference type="AlphaFoldDB" id="A0A2K1R101"/>
<dbReference type="GO" id="GO:0006629">
    <property type="term" value="P:lipid metabolic process"/>
    <property type="evidence" value="ECO:0007669"/>
    <property type="project" value="InterPro"/>
</dbReference>
<reference evidence="4 5" key="1">
    <citation type="submission" date="2017-06" db="EMBL/GenBank/DDBJ databases">
        <title>Draft genome sequence of a variant of Elsinoe murrayae.</title>
        <authorList>
            <person name="Cheng Q."/>
        </authorList>
    </citation>
    <scope>NUCLEOTIDE SEQUENCE [LARGE SCALE GENOMIC DNA]</scope>
    <source>
        <strain evidence="4 5">CQ-2017a</strain>
    </source>
</reference>
<proteinExistence type="predicted"/>
<dbReference type="InterPro" id="IPR030395">
    <property type="entry name" value="GP_PDE_dom"/>
</dbReference>
<dbReference type="EMBL" id="NKHZ01000017">
    <property type="protein sequence ID" value="PNS20956.1"/>
    <property type="molecule type" value="Genomic_DNA"/>
</dbReference>
<dbReference type="PANTHER" id="PTHR43805:SF1">
    <property type="entry name" value="GP-PDE DOMAIN-CONTAINING PROTEIN"/>
    <property type="match status" value="1"/>
</dbReference>
<organism evidence="4 5">
    <name type="scientific">Sphaceloma murrayae</name>
    <dbReference type="NCBI Taxonomy" id="2082308"/>
    <lineage>
        <taxon>Eukaryota</taxon>
        <taxon>Fungi</taxon>
        <taxon>Dikarya</taxon>
        <taxon>Ascomycota</taxon>
        <taxon>Pezizomycotina</taxon>
        <taxon>Dothideomycetes</taxon>
        <taxon>Dothideomycetidae</taxon>
        <taxon>Myriangiales</taxon>
        <taxon>Elsinoaceae</taxon>
        <taxon>Sphaceloma</taxon>
    </lineage>
</organism>
<evidence type="ECO:0000259" key="3">
    <source>
        <dbReference type="PROSITE" id="PS51704"/>
    </source>
</evidence>
<dbReference type="InterPro" id="IPR017946">
    <property type="entry name" value="PLC-like_Pdiesterase_TIM-brl"/>
</dbReference>
<dbReference type="PROSITE" id="PS51704">
    <property type="entry name" value="GP_PDE"/>
    <property type="match status" value="1"/>
</dbReference>
<feature type="transmembrane region" description="Helical" evidence="2">
    <location>
        <begin position="7"/>
        <end position="32"/>
    </location>
</feature>
<keyword evidence="2" id="KW-1133">Transmembrane helix</keyword>
<feature type="domain" description="GP-PDE" evidence="3">
    <location>
        <begin position="73"/>
        <end position="204"/>
    </location>
</feature>
<dbReference type="Pfam" id="PF03009">
    <property type="entry name" value="GDPD"/>
    <property type="match status" value="1"/>
</dbReference>
<evidence type="ECO:0000313" key="5">
    <source>
        <dbReference type="Proteomes" id="UP000243797"/>
    </source>
</evidence>
<dbReference type="SUPFAM" id="SSF51695">
    <property type="entry name" value="PLC-like phosphodiesterases"/>
    <property type="match status" value="1"/>
</dbReference>